<dbReference type="PANTHER" id="PTHR45228:SF1">
    <property type="entry name" value="CYCLIC DI-GMP PHOSPHODIESTERASE TM_0186"/>
    <property type="match status" value="1"/>
</dbReference>
<dbReference type="EMBL" id="JRYO01000196">
    <property type="protein sequence ID" value="KHE91440.1"/>
    <property type="molecule type" value="Genomic_DNA"/>
</dbReference>
<keyword evidence="2" id="KW-0902">Two-component regulatory system</keyword>
<protein>
    <submittedName>
        <fullName evidence="9">Two-component response regulator</fullName>
    </submittedName>
</protein>
<organism evidence="9 10">
    <name type="scientific">Candidatus Scalindua brodae</name>
    <dbReference type="NCBI Taxonomy" id="237368"/>
    <lineage>
        <taxon>Bacteria</taxon>
        <taxon>Pseudomonadati</taxon>
        <taxon>Planctomycetota</taxon>
        <taxon>Candidatus Brocadiia</taxon>
        <taxon>Candidatus Brocadiales</taxon>
        <taxon>Candidatus Scalinduaceae</taxon>
        <taxon>Candidatus Scalindua</taxon>
    </lineage>
</organism>
<evidence type="ECO:0000256" key="5">
    <source>
        <dbReference type="ARBA" id="ARBA00023163"/>
    </source>
</evidence>
<reference evidence="9 10" key="1">
    <citation type="submission" date="2014-10" db="EMBL/GenBank/DDBJ databases">
        <title>Draft genome of anammox bacterium scalindua brodae, obtained using differential coverage binning of sequence data from two enrichment reactors.</title>
        <authorList>
            <person name="Speth D.R."/>
            <person name="Russ L."/>
            <person name="Kartal B."/>
            <person name="Op den Camp H.J."/>
            <person name="Dutilh B.E."/>
            <person name="Jetten M.S."/>
        </authorList>
    </citation>
    <scope>NUCLEOTIDE SEQUENCE [LARGE SCALE GENOMIC DNA]</scope>
    <source>
        <strain evidence="9">RU1</strain>
    </source>
</reference>
<dbReference type="InterPro" id="IPR037522">
    <property type="entry name" value="HD_GYP_dom"/>
</dbReference>
<dbReference type="Gene3D" id="3.40.50.2300">
    <property type="match status" value="1"/>
</dbReference>
<keyword evidence="1 6" id="KW-0597">Phosphoprotein</keyword>
<dbReference type="InterPro" id="IPR011006">
    <property type="entry name" value="CheY-like_superfamily"/>
</dbReference>
<dbReference type="FunFam" id="3.40.50.2300:FF:000001">
    <property type="entry name" value="DNA-binding response regulator PhoB"/>
    <property type="match status" value="1"/>
</dbReference>
<dbReference type="PATRIC" id="fig|237368.3.peg.3035"/>
<comment type="caution">
    <text evidence="9">The sequence shown here is derived from an EMBL/GenBank/DDBJ whole genome shotgun (WGS) entry which is preliminary data.</text>
</comment>
<gene>
    <name evidence="9" type="ORF">SCABRO_02802</name>
</gene>
<dbReference type="PROSITE" id="PS51832">
    <property type="entry name" value="HD_GYP"/>
    <property type="match status" value="1"/>
</dbReference>
<dbReference type="SUPFAM" id="SSF52172">
    <property type="entry name" value="CheY-like"/>
    <property type="match status" value="1"/>
</dbReference>
<dbReference type="InterPro" id="IPR003607">
    <property type="entry name" value="HD/PDEase_dom"/>
</dbReference>
<evidence type="ECO:0000256" key="6">
    <source>
        <dbReference type="PROSITE-ProRule" id="PRU00169"/>
    </source>
</evidence>
<dbReference type="AlphaFoldDB" id="A0A0B0EL82"/>
<dbReference type="eggNOG" id="COG3437">
    <property type="taxonomic scope" value="Bacteria"/>
</dbReference>
<evidence type="ECO:0000259" key="7">
    <source>
        <dbReference type="PROSITE" id="PS50110"/>
    </source>
</evidence>
<dbReference type="Pfam" id="PF00072">
    <property type="entry name" value="Response_reg"/>
    <property type="match status" value="1"/>
</dbReference>
<dbReference type="PROSITE" id="PS50110">
    <property type="entry name" value="RESPONSE_REGULATORY"/>
    <property type="match status" value="1"/>
</dbReference>
<dbReference type="Pfam" id="PF13487">
    <property type="entry name" value="HD_5"/>
    <property type="match status" value="1"/>
</dbReference>
<name>A0A0B0EL82_9BACT</name>
<dbReference type="PANTHER" id="PTHR45228">
    <property type="entry name" value="CYCLIC DI-GMP PHOSPHODIESTERASE TM_0186-RELATED"/>
    <property type="match status" value="1"/>
</dbReference>
<sequence>MSKILVVDDEVKMCELLKRFLEMKKHNVITANCGEEALKKVKVEKPDLILLDIKMPGMDGLEVARHIRRGAEYGDIPIIMVTALSSRDDRIRAVEVGANDFIAKPVDMTEVLVRTASLLKMKHAQDAVKSYQAGLELKIAERTADLQKSLNETVKAKQKIYEAYLDTLHRLTVAAEYKDEDTAEHIKRMSSYCTIIARSLHMPQEEIDLLYHVSAMHDIGKIGTPDSVLLKPGKLTPDEWTIMKQHTVFGAKILDNSPSELLQLGKVIAITHHEKWDGSGYPSGLAGEDIPLWGRICAVSDVFDALTSERPYKKAFSNKDALSIMKEGRGNHFEPQLIDLFM</sequence>
<feature type="domain" description="HD-GYP" evidence="8">
    <location>
        <begin position="160"/>
        <end position="342"/>
    </location>
</feature>
<evidence type="ECO:0000313" key="10">
    <source>
        <dbReference type="Proteomes" id="UP000030652"/>
    </source>
</evidence>
<dbReference type="Gene3D" id="1.10.3210.10">
    <property type="entry name" value="Hypothetical protein af1432"/>
    <property type="match status" value="1"/>
</dbReference>
<evidence type="ECO:0000259" key="8">
    <source>
        <dbReference type="PROSITE" id="PS51832"/>
    </source>
</evidence>
<feature type="modified residue" description="4-aspartylphosphate" evidence="6">
    <location>
        <position position="52"/>
    </location>
</feature>
<evidence type="ECO:0000256" key="3">
    <source>
        <dbReference type="ARBA" id="ARBA00023015"/>
    </source>
</evidence>
<keyword evidence="5" id="KW-0804">Transcription</keyword>
<dbReference type="Proteomes" id="UP000030652">
    <property type="component" value="Unassembled WGS sequence"/>
</dbReference>
<keyword evidence="3" id="KW-0805">Transcription regulation</keyword>
<keyword evidence="4" id="KW-0238">DNA-binding</keyword>
<evidence type="ECO:0000256" key="2">
    <source>
        <dbReference type="ARBA" id="ARBA00023012"/>
    </source>
</evidence>
<dbReference type="SUPFAM" id="SSF109604">
    <property type="entry name" value="HD-domain/PDEase-like"/>
    <property type="match status" value="1"/>
</dbReference>
<dbReference type="InterPro" id="IPR001789">
    <property type="entry name" value="Sig_transdc_resp-reg_receiver"/>
</dbReference>
<evidence type="ECO:0000256" key="1">
    <source>
        <dbReference type="ARBA" id="ARBA00022553"/>
    </source>
</evidence>
<dbReference type="GO" id="GO:0000160">
    <property type="term" value="P:phosphorelay signal transduction system"/>
    <property type="evidence" value="ECO:0007669"/>
    <property type="project" value="UniProtKB-KW"/>
</dbReference>
<proteinExistence type="predicted"/>
<evidence type="ECO:0000256" key="4">
    <source>
        <dbReference type="ARBA" id="ARBA00023125"/>
    </source>
</evidence>
<dbReference type="SMART" id="SM00448">
    <property type="entry name" value="REC"/>
    <property type="match status" value="1"/>
</dbReference>
<dbReference type="InterPro" id="IPR052020">
    <property type="entry name" value="Cyclic_di-GMP/3'3'-cGAMP_PDE"/>
</dbReference>
<evidence type="ECO:0000313" key="9">
    <source>
        <dbReference type="EMBL" id="KHE91440.1"/>
    </source>
</evidence>
<accession>A0A0B0EL82</accession>
<dbReference type="GO" id="GO:0003677">
    <property type="term" value="F:DNA binding"/>
    <property type="evidence" value="ECO:0007669"/>
    <property type="project" value="UniProtKB-KW"/>
</dbReference>
<dbReference type="CDD" id="cd00077">
    <property type="entry name" value="HDc"/>
    <property type="match status" value="1"/>
</dbReference>
<feature type="domain" description="Response regulatory" evidence="7">
    <location>
        <begin position="3"/>
        <end position="119"/>
    </location>
</feature>